<feature type="domain" description="Rapamycin-insensitive companion of mTOR" evidence="5">
    <location>
        <begin position="1090"/>
        <end position="1162"/>
    </location>
</feature>
<evidence type="ECO:0000259" key="5">
    <source>
        <dbReference type="SMART" id="SM01310"/>
    </source>
</evidence>
<dbReference type="OrthoDB" id="271111at2759"/>
<dbReference type="Pfam" id="PF14663">
    <property type="entry name" value="RasGEF_N_2"/>
    <property type="match status" value="1"/>
</dbReference>
<dbReference type="InterPro" id="IPR029452">
    <property type="entry name" value="RICTOR_V"/>
</dbReference>
<dbReference type="FunCoup" id="A0A1X2HTS6">
    <property type="interactions" value="309"/>
</dbReference>
<dbReference type="Gene3D" id="1.25.10.10">
    <property type="entry name" value="Leucine-rich Repeat Variant"/>
    <property type="match status" value="1"/>
</dbReference>
<dbReference type="Pfam" id="PF14664">
    <property type="entry name" value="RICTOR_N"/>
    <property type="match status" value="1"/>
</dbReference>
<dbReference type="InterPro" id="IPR028267">
    <property type="entry name" value="Pianissimo_N"/>
</dbReference>
<gene>
    <name evidence="6" type="ORF">BCR43DRAFT_466290</name>
</gene>
<dbReference type="Pfam" id="PF14666">
    <property type="entry name" value="RICTOR_M"/>
    <property type="match status" value="1"/>
</dbReference>
<dbReference type="SMART" id="SM01303">
    <property type="entry name" value="RasGEF_N_2"/>
    <property type="match status" value="1"/>
</dbReference>
<evidence type="ECO:0000256" key="2">
    <source>
        <dbReference type="SAM" id="MobiDB-lite"/>
    </source>
</evidence>
<evidence type="ECO:0000259" key="3">
    <source>
        <dbReference type="SMART" id="SM01307"/>
    </source>
</evidence>
<feature type="compositionally biased region" description="Pro residues" evidence="2">
    <location>
        <begin position="29"/>
        <end position="42"/>
    </location>
</feature>
<dbReference type="InterPro" id="IPR011989">
    <property type="entry name" value="ARM-like"/>
</dbReference>
<dbReference type="OMA" id="PEWYQTF"/>
<dbReference type="InterPro" id="IPR028268">
    <property type="entry name" value="Pianissimo_fam"/>
</dbReference>
<evidence type="ECO:0000256" key="1">
    <source>
        <dbReference type="ARBA" id="ARBA00008878"/>
    </source>
</evidence>
<dbReference type="SUPFAM" id="SSF46585">
    <property type="entry name" value="HR1 repeat"/>
    <property type="match status" value="1"/>
</dbReference>
<evidence type="ECO:0000313" key="7">
    <source>
        <dbReference type="Proteomes" id="UP000242180"/>
    </source>
</evidence>
<dbReference type="Pfam" id="PF14668">
    <property type="entry name" value="RICTOR_V"/>
    <property type="match status" value="1"/>
</dbReference>
<evidence type="ECO:0000313" key="6">
    <source>
        <dbReference type="EMBL" id="ORZ02990.1"/>
    </source>
</evidence>
<accession>A0A1X2HTS6</accession>
<dbReference type="InterPro" id="IPR036274">
    <property type="entry name" value="HR1_rpt_sf"/>
</dbReference>
<feature type="region of interest" description="Disordered" evidence="2">
    <location>
        <begin position="141"/>
        <end position="173"/>
    </location>
</feature>
<feature type="region of interest" description="Disordered" evidence="2">
    <location>
        <begin position="1"/>
        <end position="45"/>
    </location>
</feature>
<keyword evidence="7" id="KW-1185">Reference proteome</keyword>
<dbReference type="SMART" id="SM01310">
    <property type="entry name" value="RICTOR_V"/>
    <property type="match status" value="1"/>
</dbReference>
<feature type="domain" description="Rapamycin-insensitive companion of mTOR N-terminal" evidence="4">
    <location>
        <begin position="216"/>
        <end position="602"/>
    </location>
</feature>
<feature type="compositionally biased region" description="Low complexity" evidence="2">
    <location>
        <begin position="1297"/>
        <end position="1321"/>
    </location>
</feature>
<feature type="region of interest" description="Disordered" evidence="2">
    <location>
        <begin position="1019"/>
        <end position="1045"/>
    </location>
</feature>
<proteinExistence type="inferred from homology"/>
<sequence>MCPSPSPDSGSSSALQHSYAMDNTLSALAPPPPPPPPPPPTLPEKRTSQILRQLDDLLQKYDKENKMKLGVENMLEVYLKDKKRTKDLEAQLDLYNTTINDIVKRIEYIRTNAGALGPDISKRLKEHNYSGNTSLFSTTALPTITSRSRTKPRSNSSPNIKGKQKASHESISFPDDDAWPISKRINHIITQLRIDEWKEAEPGASAEATALKESKLDKLNTLLRILKNTADIDNHYPKKKIAISLRQCITSPNLEIRVMGLRTLRHLVESPDDVELIASLQIDIFIVRALAREGSANEPECEQTLKLVRAFIEYGGLKYINQGIVRAVVAIAEQMDNRLRNVSLETLAELAILDIGLTVRSGGVRVLMQALLDGQLHMAEVLVHALVYVLDTPGRRCYLRPGVDLEMIIAPFTESGKGSNYEERLKNSARVVTLLLKTWPGVFCMCANNLRAARSVVQALRNPAPETKKIALDMFFDIFRVKLPKDYNNFLSGRQHTVQVAPSTSDSDKPGVGRASPALNNTIMLNDTLNDTILDTGGRVAGSNAGLLKMLDHHLCVILIIFIDADILMALIDMVKSDEVYISRKATLLIGEILQLSTRLLPIMMGIQVQSLPKLFALASNFEDEQVRHNATTALAHIDRLTRARSRYAAPAVATATKGTTLRAQEKVHEVKLKIGYAIDDVHFRQLLMDTQVLNTKDYTKWSWESISELLQGPLLNPRRLDEAMRGKKFIKRLLAFYRPFSHRFSDINATKANVSRYVRTGCTLITALLSNPDGVRYLSENKLLGQIAEALSEVDPLKSGDAEVEPIFSMERMDTTLSGGYFTLLGTFSKNKDGVRILEKFKIFSLFYELSELRNRDDLKVAMVTNLDYALDGHPRVLLSKIMTSGYNPIRLFATQYLGVIMRRSEREYNDWIIRLLLTQLYDTHLEVCQVAVSLLDEACEKQANLELLVKYRPSLGHLGEIGNPLLLRFLSTSTGFRYLYDLGYVQKEMDDWFEFRNQQYVTQLELSLARALANTPDRKDANPFEERVDSENNYETLQPGDGFSPPHFYGELTKTEEGCQLLRDKGHFQLFVQHIRSYSLESQDMDALQQLKAVLWAVGNIGATKNGLPFLEDEDVVKDIVHMAENSNILSLKGTCYYVLGLVAKTRQGMELLGELGWEGVECSNGRAEGLCVPLNLRNFLAIRDWKYTTSLSDPPRISAAITRDPVAVDILRHIGDMSNHILSGEAIKQLAKIRYRHPEHFRRVDVFYAVCQYMGSYHFRLPSRKYILDFFEMRFDPSLLQQLDTLVEKEFLLQQQQQQQPHASPSQHSSQESVSSSQNDKKNNDTNEVHESAVPINPPAGVNPPGNEHQVDTAPIPLPPPPPNITGLAPERLEPICRSVGFM</sequence>
<dbReference type="SMART" id="SM01307">
    <property type="entry name" value="RICTOR_M"/>
    <property type="match status" value="1"/>
</dbReference>
<dbReference type="PANTHER" id="PTHR13298:SF11">
    <property type="entry name" value="RAPAMYCIN-INSENSITIVE COMPANION OF MTOR"/>
    <property type="match status" value="1"/>
</dbReference>
<feature type="region of interest" description="Disordered" evidence="2">
    <location>
        <begin position="1297"/>
        <end position="1373"/>
    </location>
</feature>
<dbReference type="Gene3D" id="1.10.287.160">
    <property type="entry name" value="HR1 repeat"/>
    <property type="match status" value="1"/>
</dbReference>
<reference evidence="6 7" key="1">
    <citation type="submission" date="2016-07" db="EMBL/GenBank/DDBJ databases">
        <title>Pervasive Adenine N6-methylation of Active Genes in Fungi.</title>
        <authorList>
            <consortium name="DOE Joint Genome Institute"/>
            <person name="Mondo S.J."/>
            <person name="Dannebaum R.O."/>
            <person name="Kuo R.C."/>
            <person name="Labutti K."/>
            <person name="Haridas S."/>
            <person name="Kuo A."/>
            <person name="Salamov A."/>
            <person name="Ahrendt S.R."/>
            <person name="Lipzen A."/>
            <person name="Sullivan W."/>
            <person name="Andreopoulos W.B."/>
            <person name="Clum A."/>
            <person name="Lindquist E."/>
            <person name="Daum C."/>
            <person name="Ramamoorthy G.K."/>
            <person name="Gryganskyi A."/>
            <person name="Culley D."/>
            <person name="Magnuson J.K."/>
            <person name="James T.Y."/>
            <person name="O'Malley M.A."/>
            <person name="Stajich J.E."/>
            <person name="Spatafora J.W."/>
            <person name="Visel A."/>
            <person name="Grigoriev I.V."/>
        </authorList>
    </citation>
    <scope>NUCLEOTIDE SEQUENCE [LARGE SCALE GENOMIC DNA]</scope>
    <source>
        <strain evidence="6 7">NRRL 2496</strain>
    </source>
</reference>
<protein>
    <submittedName>
        <fullName evidence="6">Rapamycin-insensitive companion of mTOR, N-term-domain-containing protein</fullName>
    </submittedName>
</protein>
<dbReference type="GO" id="GO:0038203">
    <property type="term" value="P:TORC2 signaling"/>
    <property type="evidence" value="ECO:0007669"/>
    <property type="project" value="TreeGrafter"/>
</dbReference>
<dbReference type="EMBL" id="MCGN01000001">
    <property type="protein sequence ID" value="ORZ02990.1"/>
    <property type="molecule type" value="Genomic_DNA"/>
</dbReference>
<feature type="compositionally biased region" description="Basic and acidic residues" evidence="2">
    <location>
        <begin position="1322"/>
        <end position="1334"/>
    </location>
</feature>
<feature type="compositionally biased region" description="Polar residues" evidence="2">
    <location>
        <begin position="141"/>
        <end position="159"/>
    </location>
</feature>
<comment type="similarity">
    <text evidence="1">Belongs to the RICTOR family.</text>
</comment>
<dbReference type="GO" id="GO:0031932">
    <property type="term" value="C:TORC2 complex"/>
    <property type="evidence" value="ECO:0007669"/>
    <property type="project" value="InterPro"/>
</dbReference>
<feature type="domain" description="Rapamycin-insensitive companion of mTOR middle" evidence="3">
    <location>
        <begin position="679"/>
        <end position="905"/>
    </location>
</feature>
<organism evidence="6 7">
    <name type="scientific">Syncephalastrum racemosum</name>
    <name type="common">Filamentous fungus</name>
    <dbReference type="NCBI Taxonomy" id="13706"/>
    <lineage>
        <taxon>Eukaryota</taxon>
        <taxon>Fungi</taxon>
        <taxon>Fungi incertae sedis</taxon>
        <taxon>Mucoromycota</taxon>
        <taxon>Mucoromycotina</taxon>
        <taxon>Mucoromycetes</taxon>
        <taxon>Mucorales</taxon>
        <taxon>Syncephalastraceae</taxon>
        <taxon>Syncephalastrum</taxon>
    </lineage>
</organism>
<dbReference type="InterPro" id="IPR016024">
    <property type="entry name" value="ARM-type_fold"/>
</dbReference>
<dbReference type="PANTHER" id="PTHR13298">
    <property type="entry name" value="CYTOSOLIC REGULATOR PIANISSIMO"/>
    <property type="match status" value="1"/>
</dbReference>
<dbReference type="InterPro" id="IPR029451">
    <property type="entry name" value="RICTOR_M"/>
</dbReference>
<dbReference type="Proteomes" id="UP000242180">
    <property type="component" value="Unassembled WGS sequence"/>
</dbReference>
<dbReference type="InterPro" id="IPR029453">
    <property type="entry name" value="Rictor_IV"/>
</dbReference>
<dbReference type="STRING" id="13706.A0A1X2HTS6"/>
<evidence type="ECO:0000259" key="4">
    <source>
        <dbReference type="SMART" id="SM01308"/>
    </source>
</evidence>
<feature type="compositionally biased region" description="Basic and acidic residues" evidence="2">
    <location>
        <begin position="1019"/>
        <end position="1032"/>
    </location>
</feature>
<dbReference type="InParanoid" id="A0A1X2HTS6"/>
<comment type="caution">
    <text evidence="6">The sequence shown here is derived from an EMBL/GenBank/DDBJ whole genome shotgun (WGS) entry which is preliminary data.</text>
</comment>
<dbReference type="SMART" id="SM01308">
    <property type="entry name" value="RICTOR_N"/>
    <property type="match status" value="1"/>
</dbReference>
<dbReference type="SUPFAM" id="SSF48371">
    <property type="entry name" value="ARM repeat"/>
    <property type="match status" value="1"/>
</dbReference>
<name>A0A1X2HTS6_SYNRA</name>